<gene>
    <name evidence="2" type="ORF">GTZ93_28640</name>
</gene>
<accession>A0A7X4YG85</accession>
<dbReference type="Proteomes" id="UP000537825">
    <property type="component" value="Unassembled WGS sequence"/>
</dbReference>
<feature type="region of interest" description="Disordered" evidence="1">
    <location>
        <begin position="423"/>
        <end position="472"/>
    </location>
</feature>
<dbReference type="AlphaFoldDB" id="A0A7X4YG85"/>
<proteinExistence type="predicted"/>
<organism evidence="2 3">
    <name type="scientific">Corallococcus exiguus</name>
    <dbReference type="NCBI Taxonomy" id="83462"/>
    <lineage>
        <taxon>Bacteria</taxon>
        <taxon>Pseudomonadati</taxon>
        <taxon>Myxococcota</taxon>
        <taxon>Myxococcia</taxon>
        <taxon>Myxococcales</taxon>
        <taxon>Cystobacterineae</taxon>
        <taxon>Myxococcaceae</taxon>
        <taxon>Corallococcus</taxon>
    </lineage>
</organism>
<feature type="compositionally biased region" description="Polar residues" evidence="1">
    <location>
        <begin position="1"/>
        <end position="20"/>
    </location>
</feature>
<evidence type="ECO:0000256" key="1">
    <source>
        <dbReference type="SAM" id="MobiDB-lite"/>
    </source>
</evidence>
<feature type="region of interest" description="Disordered" evidence="1">
    <location>
        <begin position="300"/>
        <end position="321"/>
    </location>
</feature>
<name>A0A7X4YG85_9BACT</name>
<reference evidence="2 3" key="1">
    <citation type="submission" date="2020-01" db="EMBL/GenBank/DDBJ databases">
        <title>The draft genome sequence of Corallococcus exiguus DSM 14696.</title>
        <authorList>
            <person name="Zhang X."/>
            <person name="Zhu H."/>
        </authorList>
    </citation>
    <scope>NUCLEOTIDE SEQUENCE [LARGE SCALE GENOMIC DNA]</scope>
    <source>
        <strain evidence="2 3">DSM 14696</strain>
    </source>
</reference>
<feature type="compositionally biased region" description="Pro residues" evidence="1">
    <location>
        <begin position="454"/>
        <end position="472"/>
    </location>
</feature>
<feature type="compositionally biased region" description="Low complexity" evidence="1">
    <location>
        <begin position="21"/>
        <end position="45"/>
    </location>
</feature>
<feature type="compositionally biased region" description="Polar residues" evidence="1">
    <location>
        <begin position="423"/>
        <end position="434"/>
    </location>
</feature>
<evidence type="ECO:0000313" key="3">
    <source>
        <dbReference type="Proteomes" id="UP000537825"/>
    </source>
</evidence>
<keyword evidence="3" id="KW-1185">Reference proteome</keyword>
<evidence type="ECO:0000313" key="2">
    <source>
        <dbReference type="EMBL" id="NBC43782.1"/>
    </source>
</evidence>
<comment type="caution">
    <text evidence="2">The sequence shown here is derived from an EMBL/GenBank/DDBJ whole genome shotgun (WGS) entry which is preliminary data.</text>
</comment>
<feature type="region of interest" description="Disordered" evidence="1">
    <location>
        <begin position="1"/>
        <end position="69"/>
    </location>
</feature>
<dbReference type="EMBL" id="JAAAPK010000008">
    <property type="protein sequence ID" value="NBC43782.1"/>
    <property type="molecule type" value="Genomic_DNA"/>
</dbReference>
<sequence>MTSINPNRPTPTFQPTQSTVPANRPASAPQPQAPAQQPPEAQAAAERNRDSFSPAAALRPSGRARVTTQGDNFVLEAQGQVGNRGSTPRGGVPTRLGTANASGSFGLQGSLRVEVPREAATDAIRNGQLPNPASPETWPVGTRARAEVQGQAGFNAGLRAGPGRLGERLGLSTSYDRTQTQRYEVQRTSEDTVRATVTSDGRQRDATNIRGLEGRQDQRLGHTQSADFNIRTPEGRAAYDDFMRTGQLPRENGAGVSNVNRTDTLDQTREGRVLGREVATTERQTRLTADGAGDQTVRQTDRNVAGSTQSTEMQVGADGNGRARTAINDSVVATTTTRPGQPPETSYELTFTDPNAAAMARGAFSSDDAAASGTGPFTARLSEQQARALVERTMGQGLQGGQQALDRAFRTLSTNGQQTFATTLYNSTVDTRNPNAARRPLESMPPEAAAPAQPRTPAPAQPRPPAETVPMS</sequence>
<protein>
    <submittedName>
        <fullName evidence="2">Uncharacterized protein</fullName>
    </submittedName>
</protein>
<dbReference type="RefSeq" id="WP_161663123.1">
    <property type="nucleotide sequence ID" value="NZ_JAAAPK010000008.1"/>
</dbReference>